<comment type="caution">
    <text evidence="1">The sequence shown here is derived from an EMBL/GenBank/DDBJ whole genome shotgun (WGS) entry which is preliminary data.</text>
</comment>
<accession>A0AAV7Q3D5</accession>
<evidence type="ECO:0000313" key="1">
    <source>
        <dbReference type="EMBL" id="KAJ1133757.1"/>
    </source>
</evidence>
<organism evidence="1 2">
    <name type="scientific">Pleurodeles waltl</name>
    <name type="common">Iberian ribbed newt</name>
    <dbReference type="NCBI Taxonomy" id="8319"/>
    <lineage>
        <taxon>Eukaryota</taxon>
        <taxon>Metazoa</taxon>
        <taxon>Chordata</taxon>
        <taxon>Craniata</taxon>
        <taxon>Vertebrata</taxon>
        <taxon>Euteleostomi</taxon>
        <taxon>Amphibia</taxon>
        <taxon>Batrachia</taxon>
        <taxon>Caudata</taxon>
        <taxon>Salamandroidea</taxon>
        <taxon>Salamandridae</taxon>
        <taxon>Pleurodelinae</taxon>
        <taxon>Pleurodeles</taxon>
    </lineage>
</organism>
<sequence length="167" mass="17563">MQAGQGGAPRGSHHLDKGEGLLGFTPALEFRSFRSWGLRVQSLFQASGSGSQAVAVRGSLGIPSAGVAVGDRGGNSGYSRSRSRRGVLPEVLFLHKSSRGHRVQSSKSHASGGKRSCFKVAPLGTKLQSWVNRDAVLGSFLVLLEQGSPLRIQGLLVLGKASLEQCL</sequence>
<proteinExistence type="predicted"/>
<name>A0AAV7Q3D5_PLEWA</name>
<dbReference type="Proteomes" id="UP001066276">
    <property type="component" value="Chromosome 6"/>
</dbReference>
<keyword evidence="2" id="KW-1185">Reference proteome</keyword>
<dbReference type="AlphaFoldDB" id="A0AAV7Q3D5"/>
<protein>
    <submittedName>
        <fullName evidence="1">Uncharacterized protein</fullName>
    </submittedName>
</protein>
<dbReference type="EMBL" id="JANPWB010000010">
    <property type="protein sequence ID" value="KAJ1133757.1"/>
    <property type="molecule type" value="Genomic_DNA"/>
</dbReference>
<reference evidence="1" key="1">
    <citation type="journal article" date="2022" name="bioRxiv">
        <title>Sequencing and chromosome-scale assembly of the giantPleurodeles waltlgenome.</title>
        <authorList>
            <person name="Brown T."/>
            <person name="Elewa A."/>
            <person name="Iarovenko S."/>
            <person name="Subramanian E."/>
            <person name="Araus A.J."/>
            <person name="Petzold A."/>
            <person name="Susuki M."/>
            <person name="Suzuki K.-i.T."/>
            <person name="Hayashi T."/>
            <person name="Toyoda A."/>
            <person name="Oliveira C."/>
            <person name="Osipova E."/>
            <person name="Leigh N.D."/>
            <person name="Simon A."/>
            <person name="Yun M.H."/>
        </authorList>
    </citation>
    <scope>NUCLEOTIDE SEQUENCE</scope>
    <source>
        <strain evidence="1">20211129_DDA</strain>
        <tissue evidence="1">Liver</tissue>
    </source>
</reference>
<gene>
    <name evidence="1" type="ORF">NDU88_000233</name>
</gene>
<evidence type="ECO:0000313" key="2">
    <source>
        <dbReference type="Proteomes" id="UP001066276"/>
    </source>
</evidence>